<protein>
    <submittedName>
        <fullName evidence="1">Uncharacterized protein</fullName>
    </submittedName>
</protein>
<name>A0A974WL03_9BACT</name>
<evidence type="ECO:0000313" key="2">
    <source>
        <dbReference type="Proteomes" id="UP000662783"/>
    </source>
</evidence>
<reference evidence="1" key="1">
    <citation type="submission" date="2021-02" db="EMBL/GenBank/DDBJ databases">
        <title>Fulvivirga sp. S481 isolated from sea water.</title>
        <authorList>
            <person name="Bae S.S."/>
            <person name="Baek K."/>
        </authorList>
    </citation>
    <scope>NUCLEOTIDE SEQUENCE</scope>
    <source>
        <strain evidence="1">S481</strain>
    </source>
</reference>
<dbReference type="EMBL" id="CP070608">
    <property type="protein sequence ID" value="QSE99152.1"/>
    <property type="molecule type" value="Genomic_DNA"/>
</dbReference>
<gene>
    <name evidence="1" type="ORF">JR347_08705</name>
</gene>
<dbReference type="InterPro" id="IPR045865">
    <property type="entry name" value="ACT-like_dom_sf"/>
</dbReference>
<evidence type="ECO:0000313" key="1">
    <source>
        <dbReference type="EMBL" id="QSE99152.1"/>
    </source>
</evidence>
<dbReference type="AlphaFoldDB" id="A0A974WL03"/>
<organism evidence="1 2">
    <name type="scientific">Fulvivirga lutea</name>
    <dbReference type="NCBI Taxonomy" id="2810512"/>
    <lineage>
        <taxon>Bacteria</taxon>
        <taxon>Pseudomonadati</taxon>
        <taxon>Bacteroidota</taxon>
        <taxon>Cytophagia</taxon>
        <taxon>Cytophagales</taxon>
        <taxon>Fulvivirgaceae</taxon>
        <taxon>Fulvivirga</taxon>
    </lineage>
</organism>
<sequence length="62" mass="6838">MDYLPTTTNLSETGITRKISFVLDALCIPCNIVVAFHHDHIFVPYTMRLKALSALTSLGTGE</sequence>
<dbReference type="RefSeq" id="WP_205723663.1">
    <property type="nucleotide sequence ID" value="NZ_CP070608.1"/>
</dbReference>
<dbReference type="Proteomes" id="UP000662783">
    <property type="component" value="Chromosome"/>
</dbReference>
<dbReference type="SUPFAM" id="SSF55021">
    <property type="entry name" value="ACT-like"/>
    <property type="match status" value="1"/>
</dbReference>
<keyword evidence="2" id="KW-1185">Reference proteome</keyword>
<dbReference type="KEGG" id="fuv:JR347_08705"/>
<accession>A0A974WL03</accession>
<proteinExistence type="predicted"/>
<dbReference type="Gene3D" id="3.30.2130.10">
    <property type="entry name" value="VC0802-like"/>
    <property type="match status" value="1"/>
</dbReference>